<evidence type="ECO:0000313" key="3">
    <source>
        <dbReference type="Proteomes" id="UP000605201"/>
    </source>
</evidence>
<evidence type="ECO:0000256" key="1">
    <source>
        <dbReference type="SAM" id="Phobius"/>
    </source>
</evidence>
<keyword evidence="1" id="KW-0472">Membrane</keyword>
<organism evidence="2 3">
    <name type="scientific">Candidatus Desulfatibia vada</name>
    <dbReference type="NCBI Taxonomy" id="2841696"/>
    <lineage>
        <taxon>Bacteria</taxon>
        <taxon>Pseudomonadati</taxon>
        <taxon>Thermodesulfobacteriota</taxon>
        <taxon>Desulfobacteria</taxon>
        <taxon>Desulfobacterales</taxon>
        <taxon>Desulfobacterales incertae sedis</taxon>
        <taxon>Candidatus Desulfatibia</taxon>
    </lineage>
</organism>
<keyword evidence="1" id="KW-1133">Transmembrane helix</keyword>
<comment type="caution">
    <text evidence="2">The sequence shown here is derived from an EMBL/GenBank/DDBJ whole genome shotgun (WGS) entry which is preliminary data.</text>
</comment>
<dbReference type="Gene3D" id="3.40.30.10">
    <property type="entry name" value="Glutaredoxin"/>
    <property type="match status" value="1"/>
</dbReference>
<dbReference type="SUPFAM" id="SSF52833">
    <property type="entry name" value="Thioredoxin-like"/>
    <property type="match status" value="1"/>
</dbReference>
<accession>A0A8J6NV56</accession>
<dbReference type="AlphaFoldDB" id="A0A8J6NV56"/>
<feature type="transmembrane region" description="Helical" evidence="1">
    <location>
        <begin position="30"/>
        <end position="49"/>
    </location>
</feature>
<sequence length="101" mass="11337">MKFDKISPAYLIQSIGKAAQFLEVNKKTRLLATFSLVIFIFLAAAELSLSEEKDYLTPMGVVRLKKMPDAPAFNLSDLAGSKRSLGDFKGKFVMLNFWATW</sequence>
<proteinExistence type="predicted"/>
<keyword evidence="1" id="KW-0812">Transmembrane</keyword>
<gene>
    <name evidence="2" type="ORF">H8D96_22105</name>
</gene>
<protein>
    <submittedName>
        <fullName evidence="2">Redoxin domain-containing protein</fullName>
    </submittedName>
</protein>
<reference evidence="2 3" key="1">
    <citation type="submission" date="2020-08" db="EMBL/GenBank/DDBJ databases">
        <title>Bridging the membrane lipid divide: bacteria of the FCB group superphylum have the potential to synthesize archaeal ether lipids.</title>
        <authorList>
            <person name="Villanueva L."/>
            <person name="Von Meijenfeldt F.A.B."/>
            <person name="Westbye A.B."/>
            <person name="Yadav S."/>
            <person name="Hopmans E.C."/>
            <person name="Dutilh B.E."/>
            <person name="Sinninghe Damste J.S."/>
        </authorList>
    </citation>
    <scope>NUCLEOTIDE SEQUENCE [LARGE SCALE GENOMIC DNA]</scope>
    <source>
        <strain evidence="2">NIOZ-UU17</strain>
    </source>
</reference>
<name>A0A8J6NV56_9BACT</name>
<dbReference type="Proteomes" id="UP000605201">
    <property type="component" value="Unassembled WGS sequence"/>
</dbReference>
<dbReference type="InterPro" id="IPR036249">
    <property type="entry name" value="Thioredoxin-like_sf"/>
</dbReference>
<dbReference type="EMBL" id="JACNIG010000468">
    <property type="protein sequence ID" value="MBC8434611.1"/>
    <property type="molecule type" value="Genomic_DNA"/>
</dbReference>
<evidence type="ECO:0000313" key="2">
    <source>
        <dbReference type="EMBL" id="MBC8434611.1"/>
    </source>
</evidence>